<evidence type="ECO:0000256" key="22">
    <source>
        <dbReference type="ARBA" id="ARBA00043786"/>
    </source>
</evidence>
<evidence type="ECO:0000256" key="1">
    <source>
        <dbReference type="ARBA" id="ARBA00004496"/>
    </source>
</evidence>
<keyword evidence="27" id="KW-0812">Transmembrane</keyword>
<evidence type="ECO:0000256" key="14">
    <source>
        <dbReference type="ARBA" id="ARBA00023055"/>
    </source>
</evidence>
<evidence type="ECO:0000256" key="26">
    <source>
        <dbReference type="ARBA" id="ARBA00048078"/>
    </source>
</evidence>
<evidence type="ECO:0000256" key="16">
    <source>
        <dbReference type="ARBA" id="ARBA00023166"/>
    </source>
</evidence>
<accession>A0A498LBM0</accession>
<keyword evidence="17" id="KW-0753">Steroid metabolism</keyword>
<protein>
    <recommendedName>
        <fullName evidence="23">Platelet-activating factor acetylhydrolase IB subunit alpha2</fullName>
        <ecNumber evidence="4">3.1.1.47</ecNumber>
    </recommendedName>
    <alternativeName>
        <fullName evidence="25">PAF acetylhydrolase 30 kDa subunit</fullName>
    </alternativeName>
    <alternativeName>
        <fullName evidence="24">PAF-AH subunit beta</fullName>
    </alternativeName>
</protein>
<keyword evidence="9" id="KW-0732">Signal</keyword>
<keyword evidence="15" id="KW-0443">Lipid metabolism</keyword>
<dbReference type="Proteomes" id="UP000290572">
    <property type="component" value="Unassembled WGS sequence"/>
</dbReference>
<comment type="catalytic activity">
    <reaction evidence="19">
        <text>1-O-hexadecyl-2-acetyl-sn-glycero-3-phosphate + H2O = 1-O-hexadecyl-sn-glycero-3-phosphate + acetate + H(+)</text>
        <dbReference type="Rhea" id="RHEA:41704"/>
        <dbReference type="ChEBI" id="CHEBI:15377"/>
        <dbReference type="ChEBI" id="CHEBI:15378"/>
        <dbReference type="ChEBI" id="CHEBI:30089"/>
        <dbReference type="ChEBI" id="CHEBI:77580"/>
        <dbReference type="ChEBI" id="CHEBI:78385"/>
    </reaction>
    <physiologicalReaction direction="left-to-right" evidence="19">
        <dbReference type="Rhea" id="RHEA:41705"/>
    </physiologicalReaction>
</comment>
<dbReference type="EC" id="3.1.1.47" evidence="4"/>
<dbReference type="GO" id="GO:0008289">
    <property type="term" value="F:lipid binding"/>
    <property type="evidence" value="ECO:0007669"/>
    <property type="project" value="InterPro"/>
</dbReference>
<evidence type="ECO:0000256" key="24">
    <source>
        <dbReference type="ARBA" id="ARBA00044225"/>
    </source>
</evidence>
<dbReference type="FunFam" id="1.20.120.20:FF:000007">
    <property type="entry name" value="Apolipoprotein A-IV a"/>
    <property type="match status" value="1"/>
</dbReference>
<reference evidence="29 30" key="1">
    <citation type="submission" date="2018-03" db="EMBL/GenBank/DDBJ databases">
        <title>Draft genome sequence of Rohu Carp (Labeo rohita).</title>
        <authorList>
            <person name="Das P."/>
            <person name="Kushwaha B."/>
            <person name="Joshi C.G."/>
            <person name="Kumar D."/>
            <person name="Nagpure N.S."/>
            <person name="Sahoo L."/>
            <person name="Das S.P."/>
            <person name="Bit A."/>
            <person name="Patnaik S."/>
            <person name="Meher P.K."/>
            <person name="Jayasankar P."/>
            <person name="Koringa P.G."/>
            <person name="Patel N.V."/>
            <person name="Hinsu A.T."/>
            <person name="Kumar R."/>
            <person name="Pandey M."/>
            <person name="Agarwal S."/>
            <person name="Srivastava S."/>
            <person name="Singh M."/>
            <person name="Iquebal M.A."/>
            <person name="Jaiswal S."/>
            <person name="Angadi U.B."/>
            <person name="Kumar N."/>
            <person name="Raza M."/>
            <person name="Shah T.M."/>
            <person name="Rai A."/>
            <person name="Jena J.K."/>
        </authorList>
    </citation>
    <scope>NUCLEOTIDE SEQUENCE [LARGE SCALE GENOMIC DNA]</scope>
    <source>
        <strain evidence="29">DASCIFA01</strain>
        <tissue evidence="29">Testis</tissue>
    </source>
</reference>
<dbReference type="GO" id="GO:0034364">
    <property type="term" value="C:high-density lipoprotein particle"/>
    <property type="evidence" value="ECO:0007669"/>
    <property type="project" value="UniProtKB-KW"/>
</dbReference>
<evidence type="ECO:0000256" key="17">
    <source>
        <dbReference type="ARBA" id="ARBA00023221"/>
    </source>
</evidence>
<evidence type="ECO:0000256" key="25">
    <source>
        <dbReference type="ARBA" id="ARBA00044363"/>
    </source>
</evidence>
<evidence type="ECO:0000256" key="12">
    <source>
        <dbReference type="ARBA" id="ARBA00022850"/>
    </source>
</evidence>
<dbReference type="SUPFAM" id="SSF52266">
    <property type="entry name" value="SGNH hydrolase"/>
    <property type="match status" value="1"/>
</dbReference>
<keyword evidence="6" id="KW-0963">Cytoplasm</keyword>
<evidence type="ECO:0000259" key="28">
    <source>
        <dbReference type="Pfam" id="PF13472"/>
    </source>
</evidence>
<comment type="caution">
    <text evidence="29">The sequence shown here is derived from an EMBL/GenBank/DDBJ whole genome shotgun (WGS) entry which is preliminary data.</text>
</comment>
<dbReference type="Pfam" id="PF13472">
    <property type="entry name" value="Lipase_GDSL_2"/>
    <property type="match status" value="1"/>
</dbReference>
<gene>
    <name evidence="29" type="ORF">ROHU_034500</name>
</gene>
<dbReference type="GO" id="GO:0005737">
    <property type="term" value="C:cytoplasm"/>
    <property type="evidence" value="ECO:0007669"/>
    <property type="project" value="UniProtKB-SubCell"/>
</dbReference>
<name>A0A498LBM0_LABRO</name>
<dbReference type="SUPFAM" id="SSF58113">
    <property type="entry name" value="Apolipoprotein A-I"/>
    <property type="match status" value="1"/>
</dbReference>
<proteinExistence type="evidence at protein level"/>
<keyword evidence="27" id="KW-0472">Membrane</keyword>
<evidence type="ECO:0007829" key="31">
    <source>
        <dbReference type="PeptideAtlas" id="A0A498LBM0"/>
    </source>
</evidence>
<evidence type="ECO:0000256" key="18">
    <source>
        <dbReference type="ARBA" id="ARBA00023721"/>
    </source>
</evidence>
<dbReference type="GO" id="GO:0008203">
    <property type="term" value="P:cholesterol metabolic process"/>
    <property type="evidence" value="ECO:0007669"/>
    <property type="project" value="UniProtKB-KW"/>
</dbReference>
<comment type="function">
    <text evidence="20">Participates in the reverse transport of cholesterol from tissues to the liver for excretion by promoting cholesterol efflux from tissues and by acting as a cofactor for the lecithin cholesterol acyltransferase (LCAT).</text>
</comment>
<keyword evidence="7" id="KW-0964">Secreted</keyword>
<keyword evidence="27" id="KW-1133">Transmembrane helix</keyword>
<dbReference type="GO" id="GO:0003847">
    <property type="term" value="F:1-alkyl-2-acetylglycerophosphocholine esterase activity"/>
    <property type="evidence" value="ECO:0007669"/>
    <property type="project" value="UniProtKB-EC"/>
</dbReference>
<dbReference type="InterPro" id="IPR036514">
    <property type="entry name" value="SGNH_hydro_sf"/>
</dbReference>
<dbReference type="InterPro" id="IPR013830">
    <property type="entry name" value="SGNH_hydro"/>
</dbReference>
<dbReference type="AlphaFoldDB" id="A0A498LBM0"/>
<keyword evidence="5" id="KW-0813">Transport</keyword>
<keyword evidence="16" id="KW-1207">Sterol metabolism</keyword>
<dbReference type="PANTHER" id="PTHR11852">
    <property type="entry name" value="PLATELET-ACTIVATING FACTOR ACETYLHYDROLASE"/>
    <property type="match status" value="1"/>
</dbReference>
<dbReference type="PANTHER" id="PTHR11852:SF1">
    <property type="entry name" value="PLATELET-ACTIVATING FACTOR ACETYLHYDROLASE IB SUBUNIT ALPHA2"/>
    <property type="match status" value="1"/>
</dbReference>
<keyword evidence="10" id="KW-0677">Repeat</keyword>
<evidence type="ECO:0000256" key="5">
    <source>
        <dbReference type="ARBA" id="ARBA00022448"/>
    </source>
</evidence>
<organism evidence="29 30">
    <name type="scientific">Labeo rohita</name>
    <name type="common">Indian major carp</name>
    <name type="synonym">Cyprinus rohita</name>
    <dbReference type="NCBI Taxonomy" id="84645"/>
    <lineage>
        <taxon>Eukaryota</taxon>
        <taxon>Metazoa</taxon>
        <taxon>Chordata</taxon>
        <taxon>Craniata</taxon>
        <taxon>Vertebrata</taxon>
        <taxon>Euteleostomi</taxon>
        <taxon>Actinopterygii</taxon>
        <taxon>Neopterygii</taxon>
        <taxon>Teleostei</taxon>
        <taxon>Ostariophysi</taxon>
        <taxon>Cypriniformes</taxon>
        <taxon>Cyprinidae</taxon>
        <taxon>Labeoninae</taxon>
        <taxon>Labeonini</taxon>
        <taxon>Labeo</taxon>
    </lineage>
</organism>
<keyword evidence="30" id="KW-1185">Reference proteome</keyword>
<keyword evidence="31" id="KW-1267">Proteomics identification</keyword>
<dbReference type="InterPro" id="IPR000074">
    <property type="entry name" value="ApoA_E"/>
</dbReference>
<dbReference type="GO" id="GO:0042157">
    <property type="term" value="P:lipoprotein metabolic process"/>
    <property type="evidence" value="ECO:0007669"/>
    <property type="project" value="InterPro"/>
</dbReference>
<comment type="catalytic activity">
    <reaction evidence="18">
        <text>1-O-hexadecyl-2-acetyl-sn-glycero-3-phosphocholine + H2O = 1-O-hexadecyl-sn-glycero-3-phosphocholine + acetate + H(+)</text>
        <dbReference type="Rhea" id="RHEA:40479"/>
        <dbReference type="ChEBI" id="CHEBI:15377"/>
        <dbReference type="ChEBI" id="CHEBI:15378"/>
        <dbReference type="ChEBI" id="CHEBI:30089"/>
        <dbReference type="ChEBI" id="CHEBI:44811"/>
        <dbReference type="ChEBI" id="CHEBI:64496"/>
    </reaction>
    <physiologicalReaction direction="left-to-right" evidence="18">
        <dbReference type="Rhea" id="RHEA:40480"/>
    </physiologicalReaction>
</comment>
<dbReference type="GO" id="GO:0006869">
    <property type="term" value="P:lipid transport"/>
    <property type="evidence" value="ECO:0007669"/>
    <property type="project" value="UniProtKB-KW"/>
</dbReference>
<evidence type="ECO:0000256" key="27">
    <source>
        <dbReference type="SAM" id="Phobius"/>
    </source>
</evidence>
<keyword evidence="12" id="KW-0345">HDL</keyword>
<keyword evidence="11" id="KW-0378">Hydrolase</keyword>
<evidence type="ECO:0000256" key="21">
    <source>
        <dbReference type="ARBA" id="ARBA00038184"/>
    </source>
</evidence>
<dbReference type="GO" id="GO:0047179">
    <property type="term" value="F:platelet-activating factor acetyltransferase activity"/>
    <property type="evidence" value="ECO:0007669"/>
    <property type="project" value="TreeGrafter"/>
</dbReference>
<dbReference type="STRING" id="84645.A0A498LBM0"/>
<evidence type="ECO:0000313" key="30">
    <source>
        <dbReference type="Proteomes" id="UP000290572"/>
    </source>
</evidence>
<evidence type="ECO:0000256" key="23">
    <source>
        <dbReference type="ARBA" id="ARBA00044096"/>
    </source>
</evidence>
<evidence type="ECO:0000256" key="4">
    <source>
        <dbReference type="ARBA" id="ARBA00013201"/>
    </source>
</evidence>
<evidence type="ECO:0000256" key="13">
    <source>
        <dbReference type="ARBA" id="ARBA00022963"/>
    </source>
</evidence>
<comment type="similarity">
    <text evidence="21">Belongs to the 'GDSL' lipolytic enzyme family. Platelet-activating factor acetylhydrolase IB beta/gamma subunits subfamily.</text>
</comment>
<comment type="catalytic activity">
    <reaction evidence="26">
        <text>a 1-O-alkyl-2-acetyl-sn-glycero-3-phosphocholine + H2O = a 1-O-alkyl-sn-glycero-3-phosphocholine + acetate + H(+)</text>
        <dbReference type="Rhea" id="RHEA:17777"/>
        <dbReference type="ChEBI" id="CHEBI:15377"/>
        <dbReference type="ChEBI" id="CHEBI:15378"/>
        <dbReference type="ChEBI" id="CHEBI:30089"/>
        <dbReference type="ChEBI" id="CHEBI:30909"/>
        <dbReference type="ChEBI" id="CHEBI:36707"/>
        <dbReference type="EC" id="3.1.1.47"/>
    </reaction>
    <physiologicalReaction direction="left-to-right" evidence="26">
        <dbReference type="Rhea" id="RHEA:17778"/>
    </physiologicalReaction>
</comment>
<dbReference type="Gene3D" id="1.20.120.20">
    <property type="entry name" value="Apolipoprotein"/>
    <property type="match status" value="1"/>
</dbReference>
<evidence type="ECO:0000256" key="11">
    <source>
        <dbReference type="ARBA" id="ARBA00022801"/>
    </source>
</evidence>
<dbReference type="Gene3D" id="3.40.50.1110">
    <property type="entry name" value="SGNH hydrolase"/>
    <property type="match status" value="1"/>
</dbReference>
<evidence type="ECO:0000256" key="10">
    <source>
        <dbReference type="ARBA" id="ARBA00022737"/>
    </source>
</evidence>
<evidence type="ECO:0000256" key="15">
    <source>
        <dbReference type="ARBA" id="ARBA00023098"/>
    </source>
</evidence>
<feature type="domain" description="SGNH hydrolase-type esterase" evidence="28">
    <location>
        <begin position="43"/>
        <end position="146"/>
    </location>
</feature>
<evidence type="ECO:0000256" key="9">
    <source>
        <dbReference type="ARBA" id="ARBA00022729"/>
    </source>
</evidence>
<dbReference type="Gene3D" id="1.20.5.20">
    <property type="match status" value="1"/>
</dbReference>
<comment type="similarity">
    <text evidence="3">Belongs to the apolipoprotein A1/A4/E family.</text>
</comment>
<evidence type="ECO:0000256" key="6">
    <source>
        <dbReference type="ARBA" id="ARBA00022490"/>
    </source>
</evidence>
<evidence type="ECO:0000256" key="3">
    <source>
        <dbReference type="ARBA" id="ARBA00008788"/>
    </source>
</evidence>
<dbReference type="GO" id="GO:0016042">
    <property type="term" value="P:lipid catabolic process"/>
    <property type="evidence" value="ECO:0007669"/>
    <property type="project" value="UniProtKB-KW"/>
</dbReference>
<evidence type="ECO:0000256" key="2">
    <source>
        <dbReference type="ARBA" id="ARBA00004613"/>
    </source>
</evidence>
<evidence type="ECO:0000256" key="8">
    <source>
        <dbReference type="ARBA" id="ARBA00022548"/>
    </source>
</evidence>
<evidence type="ECO:0000313" key="29">
    <source>
        <dbReference type="EMBL" id="RXN03207.1"/>
    </source>
</evidence>
<evidence type="ECO:0000256" key="20">
    <source>
        <dbReference type="ARBA" id="ARBA00037506"/>
    </source>
</evidence>
<comment type="catalytic activity">
    <reaction evidence="22">
        <text>1-O-hexadecyl-2-acetyl-sn-glycero-3-phosphoethanolamine + H2O = 1-O-hexadecyl-sn-glycero-3-phosphoethanolamine + acetate + H(+)</text>
        <dbReference type="Rhea" id="RHEA:41708"/>
        <dbReference type="ChEBI" id="CHEBI:15377"/>
        <dbReference type="ChEBI" id="CHEBI:15378"/>
        <dbReference type="ChEBI" id="CHEBI:30089"/>
        <dbReference type="ChEBI" id="CHEBI:78387"/>
        <dbReference type="ChEBI" id="CHEBI:78390"/>
    </reaction>
    <physiologicalReaction direction="left-to-right" evidence="22">
        <dbReference type="Rhea" id="RHEA:41709"/>
    </physiologicalReaction>
</comment>
<evidence type="ECO:0000256" key="7">
    <source>
        <dbReference type="ARBA" id="ARBA00022525"/>
    </source>
</evidence>
<feature type="transmembrane region" description="Helical" evidence="27">
    <location>
        <begin position="133"/>
        <end position="153"/>
    </location>
</feature>
<keyword evidence="14" id="KW-0445">Lipid transport</keyword>
<comment type="subcellular location">
    <subcellularLocation>
        <location evidence="1">Cytoplasm</location>
    </subcellularLocation>
    <subcellularLocation>
        <location evidence="2">Secreted</location>
    </subcellularLocation>
</comment>
<keyword evidence="8" id="KW-0153">Cholesterol metabolism</keyword>
<keyword evidence="13" id="KW-0442">Lipid degradation</keyword>
<sequence length="401" mass="45701">MSAEENPAAEPAPVIDVQGDGRWMSQHNRFVQECKDAEPDVLFVGDSMVQLMQQYEVWRELFSPLHALNFGIGGDTTCNLLWRLQNGELENIRPRVVVLWVGTNNHEHTADQVAGGILAIAQLLLSRLPKSKIIVLSLTMKFVALALTILLAVGSQARFLQADAPSQLEHYKAAALVYLSQVKEQAQKAFDNLDGTDYEQYKVQLSESLTKLQDYAQSTSQTLTPYAESISNQFLENTKQLRERVMTDLEDLRSKLEPHRAELYVVLQKHFDEYREKLEPVIQEYATLNRENAEQLRAKLEPVLEEMRQKFESNVEETKSKLVPMVEAIRAKLTEHLEELKSMAAPYAEEYKEQLVKAVEEAKEKLAPHTQDLQARMEPYVENARAKFAQVYETIAQAIQA</sequence>
<dbReference type="Pfam" id="PF01442">
    <property type="entry name" value="Apolipoprotein"/>
    <property type="match status" value="1"/>
</dbReference>
<dbReference type="EMBL" id="QBIY01013486">
    <property type="protein sequence ID" value="RXN03207.1"/>
    <property type="molecule type" value="Genomic_DNA"/>
</dbReference>
<evidence type="ECO:0000256" key="19">
    <source>
        <dbReference type="ARBA" id="ARBA00035804"/>
    </source>
</evidence>